<feature type="signal peptide" evidence="2">
    <location>
        <begin position="1"/>
        <end position="29"/>
    </location>
</feature>
<feature type="region of interest" description="Disordered" evidence="1">
    <location>
        <begin position="736"/>
        <end position="774"/>
    </location>
</feature>
<evidence type="ECO:0008006" key="5">
    <source>
        <dbReference type="Google" id="ProtNLM"/>
    </source>
</evidence>
<dbReference type="OrthoDB" id="298672at2759"/>
<evidence type="ECO:0000256" key="2">
    <source>
        <dbReference type="SAM" id="SignalP"/>
    </source>
</evidence>
<accession>A0A8K1CSX2</accession>
<proteinExistence type="predicted"/>
<dbReference type="Gene3D" id="3.40.30.10">
    <property type="entry name" value="Glutaredoxin"/>
    <property type="match status" value="2"/>
</dbReference>
<dbReference type="PANTHER" id="PTHR45184:SF1">
    <property type="entry name" value="DNAJ PROTEIN ERDJ3A"/>
    <property type="match status" value="1"/>
</dbReference>
<evidence type="ECO:0000313" key="4">
    <source>
        <dbReference type="Proteomes" id="UP000794436"/>
    </source>
</evidence>
<feature type="compositionally biased region" description="Basic and acidic residues" evidence="1">
    <location>
        <begin position="736"/>
        <end position="749"/>
    </location>
</feature>
<comment type="caution">
    <text evidence="3">The sequence shown here is derived from an EMBL/GenBank/DDBJ whole genome shotgun (WGS) entry which is preliminary data.</text>
</comment>
<dbReference type="SUPFAM" id="SSF52833">
    <property type="entry name" value="Thioredoxin-like"/>
    <property type="match status" value="1"/>
</dbReference>
<dbReference type="PANTHER" id="PTHR45184">
    <property type="entry name" value="DNAJ PROTEIN ERDJ3A"/>
    <property type="match status" value="1"/>
</dbReference>
<organism evidence="3 4">
    <name type="scientific">Pythium oligandrum</name>
    <name type="common">Mycoparasitic fungus</name>
    <dbReference type="NCBI Taxonomy" id="41045"/>
    <lineage>
        <taxon>Eukaryota</taxon>
        <taxon>Sar</taxon>
        <taxon>Stramenopiles</taxon>
        <taxon>Oomycota</taxon>
        <taxon>Peronosporomycetes</taxon>
        <taxon>Pythiales</taxon>
        <taxon>Pythiaceae</taxon>
        <taxon>Pythium</taxon>
    </lineage>
</organism>
<gene>
    <name evidence="3" type="ORF">Poli38472_007723</name>
</gene>
<reference evidence="3" key="1">
    <citation type="submission" date="2019-03" db="EMBL/GenBank/DDBJ databases">
        <title>Long read genome sequence of the mycoparasitic Pythium oligandrum ATCC 38472 isolated from sugarbeet rhizosphere.</title>
        <authorList>
            <person name="Gaulin E."/>
        </authorList>
    </citation>
    <scope>NUCLEOTIDE SEQUENCE</scope>
    <source>
        <strain evidence="3">ATCC 38472_TT</strain>
    </source>
</reference>
<feature type="chain" id="PRO_5035477972" description="Thioredoxin domain-containing protein" evidence="2">
    <location>
        <begin position="30"/>
        <end position="774"/>
    </location>
</feature>
<dbReference type="AlphaFoldDB" id="A0A8K1CSX2"/>
<dbReference type="EMBL" id="SPLM01000003">
    <property type="protein sequence ID" value="TMW68051.1"/>
    <property type="molecule type" value="Genomic_DNA"/>
</dbReference>
<feature type="compositionally biased region" description="Basic residues" evidence="1">
    <location>
        <begin position="751"/>
        <end position="768"/>
    </location>
</feature>
<keyword evidence="4" id="KW-1185">Reference proteome</keyword>
<name>A0A8K1CSX2_PYTOL</name>
<dbReference type="InterPro" id="IPR052842">
    <property type="entry name" value="ER_Co-chaperone"/>
</dbReference>
<sequence length="774" mass="84812">MLVNSRSFGGLFAVFAALVGSLQAPTAASFQILRSVDDVTSVVEGSSKVHAVLITSIAQLGKAEGDEAPEDADTLAKELVTKQYPHFTKVADGLDDAIEFVVADLDDTKAITTKWMIPSLPALALYADEPKVNPYTGKLYREPVMVNTAILEQPGKLRKLLRESIPTTFVTELNTEGGYKSMADVEKFVSKNKETIVVLVSKQKAPSHLYRALSVEFHDRGLAFAYLNQDDAATKDLLKSWQIESVPSLVVVKSAGDREVIGEDKMKSYADLKAFVEPFATKTAEKTTDDKASPKQRGNFPSPFLTVDNFEKQVLTSRLIWIVSFLDGGEAEKFDTKAWQKTIMDLQKKSGIVTVGVVNCETDAELCEQYGKSKVRVFPVKLGENNEVEREEVFAESFSTIEDAKQPAISAIPDTVKVVSSWAELNAFASLSVLDKSLPVVLVTKKTETPPMLKSVALSFPSQKVSFAVVSDADPQIKRQFGFDAKVSTAFVALIPVEKQKDQPEGGSPFGMALYDKKVMGPYNYPNLVHFMMSVLAQYPHPTTESSDEATHEHIVSGDASSVNVPYLTKDNQKSLCDGNKICAIGFFEGHIDTLADAESPLSKHIEVMKNVAANGKKHRQPFHFMWTNGKCQSAFAEAFGVGAFQMPTIVVYSPSKQRYATNVGLFDETNSGSFLQSVLSGKIATIPIDVVPALRDECSFEEIDDTAAVGAVVEEDDEDLSDLLSEIIGEEDKNRRKLEAELKAEQKSSKSTKKSKKKKGGKKKKKGSDRDEL</sequence>
<evidence type="ECO:0000256" key="1">
    <source>
        <dbReference type="SAM" id="MobiDB-lite"/>
    </source>
</evidence>
<dbReference type="InterPro" id="IPR036249">
    <property type="entry name" value="Thioredoxin-like_sf"/>
</dbReference>
<evidence type="ECO:0000313" key="3">
    <source>
        <dbReference type="EMBL" id="TMW68051.1"/>
    </source>
</evidence>
<protein>
    <recommendedName>
        <fullName evidence="5">Thioredoxin domain-containing protein</fullName>
    </recommendedName>
</protein>
<dbReference type="Proteomes" id="UP000794436">
    <property type="component" value="Unassembled WGS sequence"/>
</dbReference>
<keyword evidence="2" id="KW-0732">Signal</keyword>